<reference evidence="1 2" key="1">
    <citation type="submission" date="2010-08" db="EMBL/GenBank/DDBJ databases">
        <authorList>
            <person name="Durkin A.S."/>
            <person name="Madupu R."/>
            <person name="Torralba M."/>
            <person name="Gillis M."/>
            <person name="Methe B."/>
            <person name="Sutton G."/>
            <person name="Nelson K.E."/>
        </authorList>
    </citation>
    <scope>NUCLEOTIDE SEQUENCE [LARGE SCALE GENOMIC DNA]</scope>
    <source>
        <strain evidence="1 2">PB189-T1-4</strain>
    </source>
</reference>
<sequence length="54" mass="6334">MRVQAARLRGFVPLAHVLMLFISCKAYRMCGAFCTFFMLELRFSRLCYLVYAFA</sequence>
<keyword evidence="2" id="KW-1185">Reference proteome</keyword>
<accession>A0ABN0AYJ5</accession>
<comment type="caution">
    <text evidence="1">The sequence shown here is derived from an EMBL/GenBank/DDBJ whole genome shotgun (WGS) entry which is preliminary data.</text>
</comment>
<dbReference type="EMBL" id="AEDQ01000033">
    <property type="protein sequence ID" value="EFL43586.1"/>
    <property type="molecule type" value="Genomic_DNA"/>
</dbReference>
<proteinExistence type="predicted"/>
<dbReference type="PROSITE" id="PS51257">
    <property type="entry name" value="PROKAR_LIPOPROTEIN"/>
    <property type="match status" value="1"/>
</dbReference>
<organism evidence="1 2">
    <name type="scientific">Fannyhessea vaginae PB189-T1-4</name>
    <dbReference type="NCBI Taxonomy" id="866774"/>
    <lineage>
        <taxon>Bacteria</taxon>
        <taxon>Bacillati</taxon>
        <taxon>Actinomycetota</taxon>
        <taxon>Coriobacteriia</taxon>
        <taxon>Coriobacteriales</taxon>
        <taxon>Atopobiaceae</taxon>
        <taxon>Fannyhessea</taxon>
    </lineage>
</organism>
<evidence type="ECO:0000313" key="1">
    <source>
        <dbReference type="EMBL" id="EFL43586.1"/>
    </source>
</evidence>
<name>A0ABN0AYJ5_9ACTN</name>
<evidence type="ECO:0000313" key="2">
    <source>
        <dbReference type="Proteomes" id="UP000004431"/>
    </source>
</evidence>
<gene>
    <name evidence="1" type="ORF">HMPREF9248_0660</name>
</gene>
<protein>
    <recommendedName>
        <fullName evidence="3">Lipoprotein</fullName>
    </recommendedName>
</protein>
<dbReference type="Proteomes" id="UP000004431">
    <property type="component" value="Unassembled WGS sequence"/>
</dbReference>
<evidence type="ECO:0008006" key="3">
    <source>
        <dbReference type="Google" id="ProtNLM"/>
    </source>
</evidence>